<gene>
    <name evidence="2" type="ORF">QR98_0009130</name>
</gene>
<evidence type="ECO:0000313" key="2">
    <source>
        <dbReference type="EMBL" id="KPM02499.1"/>
    </source>
</evidence>
<dbReference type="Proteomes" id="UP000616769">
    <property type="component" value="Unassembled WGS sequence"/>
</dbReference>
<name>A0A131ZVI2_SARSC</name>
<proteinExistence type="predicted"/>
<feature type="region of interest" description="Disordered" evidence="1">
    <location>
        <begin position="33"/>
        <end position="71"/>
    </location>
</feature>
<dbReference type="AlphaFoldDB" id="A0A131ZVI2"/>
<comment type="caution">
    <text evidence="2">The sequence shown here is derived from an EMBL/GenBank/DDBJ whole genome shotgun (WGS) entry which is preliminary data.</text>
</comment>
<dbReference type="EMBL" id="JXLN01002093">
    <property type="protein sequence ID" value="KPM02499.1"/>
    <property type="molecule type" value="Genomic_DNA"/>
</dbReference>
<protein>
    <submittedName>
        <fullName evidence="2">Uncharacterized protein</fullName>
    </submittedName>
</protein>
<evidence type="ECO:0000313" key="3">
    <source>
        <dbReference type="Proteomes" id="UP000616769"/>
    </source>
</evidence>
<dbReference type="VEuPathDB" id="VectorBase:SSCA004792"/>
<sequence>MFKSSNFKATESEHNNIADGVLFAKKCEEEEEKVNQKQTELYKDSRMNSEEQQQGNTKTTQQSSLRSDDSFVDILPQNLNYY</sequence>
<reference evidence="2 3" key="1">
    <citation type="journal article" date="2015" name="Parasit. Vectors">
        <title>Draft genome of the scabies mite.</title>
        <authorList>
            <person name="Rider S.D.Jr."/>
            <person name="Morgan M.S."/>
            <person name="Arlian L.G."/>
        </authorList>
    </citation>
    <scope>NUCLEOTIDE SEQUENCE [LARGE SCALE GENOMIC DNA]</scope>
    <source>
        <strain evidence="2">Arlian Lab</strain>
    </source>
</reference>
<organism evidence="2 3">
    <name type="scientific">Sarcoptes scabiei</name>
    <name type="common">Itch mite</name>
    <name type="synonym">Acarus scabiei</name>
    <dbReference type="NCBI Taxonomy" id="52283"/>
    <lineage>
        <taxon>Eukaryota</taxon>
        <taxon>Metazoa</taxon>
        <taxon>Ecdysozoa</taxon>
        <taxon>Arthropoda</taxon>
        <taxon>Chelicerata</taxon>
        <taxon>Arachnida</taxon>
        <taxon>Acari</taxon>
        <taxon>Acariformes</taxon>
        <taxon>Sarcoptiformes</taxon>
        <taxon>Astigmata</taxon>
        <taxon>Psoroptidia</taxon>
        <taxon>Sarcoptoidea</taxon>
        <taxon>Sarcoptidae</taxon>
        <taxon>Sarcoptinae</taxon>
        <taxon>Sarcoptes</taxon>
    </lineage>
</organism>
<dbReference type="OrthoDB" id="3225452at2759"/>
<feature type="compositionally biased region" description="Polar residues" evidence="1">
    <location>
        <begin position="50"/>
        <end position="65"/>
    </location>
</feature>
<evidence type="ECO:0000256" key="1">
    <source>
        <dbReference type="SAM" id="MobiDB-lite"/>
    </source>
</evidence>
<feature type="compositionally biased region" description="Basic and acidic residues" evidence="1">
    <location>
        <begin position="40"/>
        <end position="49"/>
    </location>
</feature>
<accession>A0A131ZVI2</accession>